<dbReference type="Gene3D" id="2.60.120.200">
    <property type="match status" value="4"/>
</dbReference>
<dbReference type="AlphaFoldDB" id="A0A955LGF9"/>
<keyword evidence="1" id="KW-0732">Signal</keyword>
<dbReference type="EMBL" id="JAGQKX010000010">
    <property type="protein sequence ID" value="MCA9389909.1"/>
    <property type="molecule type" value="Genomic_DNA"/>
</dbReference>
<feature type="domain" description="LamG-like jellyroll fold" evidence="3">
    <location>
        <begin position="24"/>
        <end position="168"/>
    </location>
</feature>
<evidence type="ECO:0000313" key="5">
    <source>
        <dbReference type="Proteomes" id="UP000701698"/>
    </source>
</evidence>
<dbReference type="Pfam" id="PF13385">
    <property type="entry name" value="Laminin_G_3"/>
    <property type="match status" value="4"/>
</dbReference>
<dbReference type="PANTHER" id="PTHR47635">
    <property type="entry name" value="CUB DOMAIN-CONTAINING PROTEIN"/>
    <property type="match status" value="1"/>
</dbReference>
<evidence type="ECO:0000256" key="1">
    <source>
        <dbReference type="ARBA" id="ARBA00022729"/>
    </source>
</evidence>
<feature type="non-terminal residue" evidence="4">
    <location>
        <position position="1"/>
    </location>
</feature>
<feature type="domain" description="LamG-like jellyroll fold" evidence="3">
    <location>
        <begin position="742"/>
        <end position="883"/>
    </location>
</feature>
<feature type="domain" description="LamG-like jellyroll fold" evidence="3">
    <location>
        <begin position="518"/>
        <end position="654"/>
    </location>
</feature>
<dbReference type="InterPro" id="IPR006558">
    <property type="entry name" value="LamG-like"/>
</dbReference>
<comment type="caution">
    <text evidence="4">The sequence shown here is derived from an EMBL/GenBank/DDBJ whole genome shotgun (WGS) entry which is preliminary data.</text>
</comment>
<reference evidence="4" key="1">
    <citation type="submission" date="2020-04" db="EMBL/GenBank/DDBJ databases">
        <authorList>
            <person name="Zhang T."/>
        </authorList>
    </citation>
    <scope>NUCLEOTIDE SEQUENCE</scope>
    <source>
        <strain evidence="4">HKST-UBA01</strain>
    </source>
</reference>
<evidence type="ECO:0000259" key="3">
    <source>
        <dbReference type="SMART" id="SM00560"/>
    </source>
</evidence>
<dbReference type="SMART" id="SM00560">
    <property type="entry name" value="LamGL"/>
    <property type="match status" value="4"/>
</dbReference>
<evidence type="ECO:0000313" key="4">
    <source>
        <dbReference type="EMBL" id="MCA9389909.1"/>
    </source>
</evidence>
<protein>
    <submittedName>
        <fullName evidence="4">LamG domain-containing protein</fullName>
    </submittedName>
</protein>
<feature type="domain" description="LamG-like jellyroll fold" evidence="3">
    <location>
        <begin position="267"/>
        <end position="417"/>
    </location>
</feature>
<gene>
    <name evidence="4" type="ORF">KC571_00740</name>
</gene>
<dbReference type="PANTHER" id="PTHR47635:SF2">
    <property type="entry name" value="LAMG-LIKE JELLYROLL FOLD DOMAIN-CONTAINING PROTEIN"/>
    <property type="match status" value="1"/>
</dbReference>
<proteinExistence type="predicted"/>
<accession>A0A955LGF9</accession>
<reference evidence="4" key="2">
    <citation type="journal article" date="2021" name="Microbiome">
        <title>Successional dynamics and alternative stable states in a saline activated sludge microbial community over 9 years.</title>
        <authorList>
            <person name="Wang Y."/>
            <person name="Ye J."/>
            <person name="Ju F."/>
            <person name="Liu L."/>
            <person name="Boyd J.A."/>
            <person name="Deng Y."/>
            <person name="Parks D.H."/>
            <person name="Jiang X."/>
            <person name="Yin X."/>
            <person name="Woodcroft B.J."/>
            <person name="Tyson G.W."/>
            <person name="Hugenholtz P."/>
            <person name="Polz M.F."/>
            <person name="Zhang T."/>
        </authorList>
    </citation>
    <scope>NUCLEOTIDE SEQUENCE</scope>
    <source>
        <strain evidence="4">HKST-UBA01</strain>
    </source>
</reference>
<dbReference type="Proteomes" id="UP000701698">
    <property type="component" value="Unassembled WGS sequence"/>
</dbReference>
<dbReference type="SUPFAM" id="SSF49899">
    <property type="entry name" value="Concanavalin A-like lectins/glucanases"/>
    <property type="match status" value="4"/>
</dbReference>
<dbReference type="InterPro" id="IPR013320">
    <property type="entry name" value="ConA-like_dom_sf"/>
</dbReference>
<evidence type="ECO:0000256" key="2">
    <source>
        <dbReference type="ARBA" id="ARBA00023157"/>
    </source>
</evidence>
<name>A0A955LGF9_UNCKA</name>
<sequence>LDFDGSDDLINVGSNTVIDDIFDGGGTITAWINPRSFGENGWGRIVDKSSSTGANDGFAFELDDTDNALLYEYGFSSSNGYWRTPTNSISTDEWQHVAVVYNNSSTSNDPILYINGIAMSIPEEFTPAGTRETDASQTMYLGNYSATSRTFDGIIDDIKVYNYARTSSQIIEDMNGGHPIGGSPIGSQIANWHFDEMYGDTVHDTVNGFDADLGGSGQSCPATGTVPCPDWSNTGRVNGALDFDGTDDTLEVADNDAFSFGDTSTDDPFSISAWVYIDDATYFNIVNKISSTTDTNWEWALYMDVDGNLDFDVYDLNNSNGMYAYKNDAMTPYEGSWVHIVATYDGSGDATGLNLYVNGRLEENIDQGTWGSYTAMHNTTSVVEIGSWQADRGGGYEGYANGKIDELKIYATELTPSEVLVDMNANAAADFGATTDEKDNIVDGAGNPPVAYWDFNENTGTTANDKSGNGLTGTLNDFPADPWVLGPNKFGSLGTALTFDATNDDVSVGTSSVIDLADDMTISAWIYPTGWGEGDYGSILSRYNGGDVDDGYTFYLTDAGGADVSQGICIYNGVDNACSDDSVLALNEWQHVVVSIDTDVATFYVNGRAVGGGAFNLALEGTTTAYIGSTDGNNDTFEGAIDNMKVFDYGLSQAQVAYDYNRGAPIGWWRFDECSGATANDASGNGNNGTITPATGNAVGTCGGTAGDMWADGETGKFNASLAFDGTDDYVNIANNDLWDGLTFSISVWIKRDGAQESFANIISRHHASGPYCAPFCLEFDDTDDDDLRLTVGLTDTTPNVTSTTGNVISDGVWHHVVATHDNVTRAINIYVDGELRANSVRAVTSVFTNDNPLRIGSWDGTTEFFKGNIDDVRLYNYVLSEDQIKNIMNNGSAAYFGPAEGSP</sequence>
<keyword evidence="2" id="KW-1015">Disulfide bond</keyword>
<organism evidence="4 5">
    <name type="scientific">candidate division WWE3 bacterium</name>
    <dbReference type="NCBI Taxonomy" id="2053526"/>
    <lineage>
        <taxon>Bacteria</taxon>
        <taxon>Katanobacteria</taxon>
    </lineage>
</organism>